<evidence type="ECO:0000256" key="3">
    <source>
        <dbReference type="ARBA" id="ARBA00012560"/>
    </source>
</evidence>
<dbReference type="GO" id="GO:0004134">
    <property type="term" value="F:4-alpha-glucanotransferase activity"/>
    <property type="evidence" value="ECO:0007669"/>
    <property type="project" value="UniProtKB-EC"/>
</dbReference>
<dbReference type="EC" id="2.4.1.25" evidence="3 10"/>
<dbReference type="SUPFAM" id="SSF51445">
    <property type="entry name" value="(Trans)glycosidases"/>
    <property type="match status" value="1"/>
</dbReference>
<dbReference type="PANTHER" id="PTHR32438:SF5">
    <property type="entry name" value="4-ALPHA-GLUCANOTRANSFERASE DPE1, CHLOROPLASTIC_AMYLOPLASTIC"/>
    <property type="match status" value="1"/>
</dbReference>
<dbReference type="Gene3D" id="3.20.20.80">
    <property type="entry name" value="Glycosidases"/>
    <property type="match status" value="1"/>
</dbReference>
<evidence type="ECO:0000313" key="11">
    <source>
        <dbReference type="EMBL" id="KIZ44476.1"/>
    </source>
</evidence>
<comment type="catalytic activity">
    <reaction evidence="1 10">
        <text>Transfers a segment of a (1-&gt;4)-alpha-D-glucan to a new position in an acceptor, which may be glucose or a (1-&gt;4)-alpha-D-glucan.</text>
        <dbReference type="EC" id="2.4.1.25"/>
    </reaction>
</comment>
<evidence type="ECO:0000256" key="9">
    <source>
        <dbReference type="ARBA" id="ARBA00031501"/>
    </source>
</evidence>
<dbReference type="RefSeq" id="WP_044409343.1">
    <property type="nucleotide sequence ID" value="NZ_JXXE01000187.1"/>
</dbReference>
<dbReference type="Pfam" id="PF02446">
    <property type="entry name" value="Glyco_hydro_77"/>
    <property type="match status" value="1"/>
</dbReference>
<evidence type="ECO:0000256" key="1">
    <source>
        <dbReference type="ARBA" id="ARBA00000439"/>
    </source>
</evidence>
<evidence type="ECO:0000256" key="10">
    <source>
        <dbReference type="RuleBase" id="RU361207"/>
    </source>
</evidence>
<evidence type="ECO:0000256" key="4">
    <source>
        <dbReference type="ARBA" id="ARBA00020295"/>
    </source>
</evidence>
<dbReference type="NCBIfam" id="TIGR00217">
    <property type="entry name" value="malQ"/>
    <property type="match status" value="1"/>
</dbReference>
<keyword evidence="7 10" id="KW-0119">Carbohydrate metabolism</keyword>
<dbReference type="Proteomes" id="UP000032515">
    <property type="component" value="Unassembled WGS sequence"/>
</dbReference>
<dbReference type="EMBL" id="JXXE01000187">
    <property type="protein sequence ID" value="KIZ44476.1"/>
    <property type="molecule type" value="Genomic_DNA"/>
</dbReference>
<evidence type="ECO:0000256" key="8">
    <source>
        <dbReference type="ARBA" id="ARBA00031423"/>
    </source>
</evidence>
<dbReference type="PANTHER" id="PTHR32438">
    <property type="entry name" value="4-ALPHA-GLUCANOTRANSFERASE DPE1, CHLOROPLASTIC/AMYLOPLASTIC"/>
    <property type="match status" value="1"/>
</dbReference>
<gene>
    <name evidence="11" type="ORF">OO17_09780</name>
</gene>
<comment type="caution">
    <text evidence="11">The sequence shown here is derived from an EMBL/GenBank/DDBJ whole genome shotgun (WGS) entry which is preliminary data.</text>
</comment>
<keyword evidence="6 10" id="KW-0808">Transferase</keyword>
<sequence>MNLYKKAAELGIQTEFFDGQGQRHVTAPAALKLILDAMPMLAPRRFLDHVVVARIGDQCQYKLSDAVAFPLHWQIMSDAEIVAEGTTEQRDVSLPTTLPAGLFQLALTDADGVCEQAPLIIAPPRAFAGDFDRSWILAVQLYGVRSSHNWGIGDFTDLERLIDLAADLGADGVGLNPLHALFDDRPSDCSPYSPNSRLFLNPLYIDVEKLPEYSAAGQAEPHGLGFGDTIDYTAIADAKWPALRLAFDNFRTKSTTKRRAAFNEFRRQRAPLLSRFACFEALRHRLARPWWEWPEELRQPDDAQCARLREGPDAEDIAFIEYVQWCADDQLRLCHERAADRGLKVGLYLDVAVGVQSDGFDAWNEQVAISRHLSVGAPPDQLNSAGQNWGLAGFNAAGLEVTSFEPFRQMLRAAMRYAGAIRLDHVLGLNRLYLVPSGFAADQGVYVQMPFEALLAITAQESVANRCVVIGEDLGTVPDGFREQLGAWGIWSYRVMMFERHYHEGWFFGIDHYPPEALVTFNTHDLATYAGWRGFADLHFKRSIGMDPGESDEARAQALTMLGHALRHHGIAREDFYGVVTFLARTRSRLLAIALEDLLKVLDQPNIPGTVNEHPNWRRRLPLPVDEIAAAIDGEALRTAIAGRAKPAT</sequence>
<dbReference type="InterPro" id="IPR017853">
    <property type="entry name" value="GH"/>
</dbReference>
<comment type="similarity">
    <text evidence="2 10">Belongs to the disproportionating enzyme family.</text>
</comment>
<evidence type="ECO:0000256" key="6">
    <source>
        <dbReference type="ARBA" id="ARBA00022679"/>
    </source>
</evidence>
<evidence type="ECO:0000313" key="12">
    <source>
        <dbReference type="Proteomes" id="UP000032515"/>
    </source>
</evidence>
<protein>
    <recommendedName>
        <fullName evidence="4 10">4-alpha-glucanotransferase</fullName>
        <ecNumber evidence="3 10">2.4.1.25</ecNumber>
    </recommendedName>
    <alternativeName>
        <fullName evidence="8 10">Amylomaltase</fullName>
    </alternativeName>
    <alternativeName>
        <fullName evidence="9 10">Disproportionating enzyme</fullName>
    </alternativeName>
</protein>
<dbReference type="AlphaFoldDB" id="A0A0D7EUZ9"/>
<reference evidence="11 12" key="1">
    <citation type="submission" date="2014-11" db="EMBL/GenBank/DDBJ databases">
        <title>Genomics and ecophysiology of heterotrophic nitrogen fixing bacteria isolated from estuarine surface water.</title>
        <authorList>
            <person name="Bentzon-Tilia M."/>
            <person name="Severin I."/>
            <person name="Hansen L.H."/>
            <person name="Riemann L."/>
        </authorList>
    </citation>
    <scope>NUCLEOTIDE SEQUENCE [LARGE SCALE GENOMIC DNA]</scope>
    <source>
        <strain evidence="11 12">BAL398</strain>
    </source>
</reference>
<dbReference type="PATRIC" id="fig|1076.23.peg.1316"/>
<name>A0A0D7EUZ9_RHOPL</name>
<dbReference type="InterPro" id="IPR003385">
    <property type="entry name" value="Glyco_hydro_77"/>
</dbReference>
<evidence type="ECO:0000256" key="2">
    <source>
        <dbReference type="ARBA" id="ARBA00005684"/>
    </source>
</evidence>
<keyword evidence="5 10" id="KW-0328">Glycosyltransferase</keyword>
<evidence type="ECO:0000256" key="5">
    <source>
        <dbReference type="ARBA" id="ARBA00022676"/>
    </source>
</evidence>
<evidence type="ECO:0000256" key="7">
    <source>
        <dbReference type="ARBA" id="ARBA00023277"/>
    </source>
</evidence>
<organism evidence="11 12">
    <name type="scientific">Rhodopseudomonas palustris</name>
    <dbReference type="NCBI Taxonomy" id="1076"/>
    <lineage>
        <taxon>Bacteria</taxon>
        <taxon>Pseudomonadati</taxon>
        <taxon>Pseudomonadota</taxon>
        <taxon>Alphaproteobacteria</taxon>
        <taxon>Hyphomicrobiales</taxon>
        <taxon>Nitrobacteraceae</taxon>
        <taxon>Rhodopseudomonas</taxon>
    </lineage>
</organism>
<dbReference type="OrthoDB" id="9763489at2"/>
<dbReference type="GO" id="GO:0005975">
    <property type="term" value="P:carbohydrate metabolic process"/>
    <property type="evidence" value="ECO:0007669"/>
    <property type="project" value="InterPro"/>
</dbReference>
<proteinExistence type="inferred from homology"/>
<accession>A0A0D7EUZ9</accession>